<proteinExistence type="predicted"/>
<evidence type="ECO:0008006" key="4">
    <source>
        <dbReference type="Google" id="ProtNLM"/>
    </source>
</evidence>
<reference evidence="2 3" key="1">
    <citation type="journal article" date="2016" name="Nat. Commun.">
        <title>Thousands of microbial genomes shed light on interconnected biogeochemical processes in an aquifer system.</title>
        <authorList>
            <person name="Anantharaman K."/>
            <person name="Brown C.T."/>
            <person name="Hug L.A."/>
            <person name="Sharon I."/>
            <person name="Castelle C.J."/>
            <person name="Probst A.J."/>
            <person name="Thomas B.C."/>
            <person name="Singh A."/>
            <person name="Wilkins M.J."/>
            <person name="Karaoz U."/>
            <person name="Brodie E.L."/>
            <person name="Williams K.H."/>
            <person name="Hubbard S.S."/>
            <person name="Banfield J.F."/>
        </authorList>
    </citation>
    <scope>NUCLEOTIDE SEQUENCE [LARGE SCALE GENOMIC DNA]</scope>
</reference>
<feature type="chain" id="PRO_5009514503" description="Phosphate-selective porin O and P" evidence="1">
    <location>
        <begin position="22"/>
        <end position="351"/>
    </location>
</feature>
<dbReference type="AlphaFoldDB" id="A0A1F4T569"/>
<accession>A0A1F4T569</accession>
<comment type="caution">
    <text evidence="2">The sequence shown here is derived from an EMBL/GenBank/DDBJ whole genome shotgun (WGS) entry which is preliminary data.</text>
</comment>
<evidence type="ECO:0000313" key="2">
    <source>
        <dbReference type="EMBL" id="OGC27687.1"/>
    </source>
</evidence>
<dbReference type="EMBL" id="MEUG01000001">
    <property type="protein sequence ID" value="OGC27687.1"/>
    <property type="molecule type" value="Genomic_DNA"/>
</dbReference>
<dbReference type="SUPFAM" id="SSF56935">
    <property type="entry name" value="Porins"/>
    <property type="match status" value="1"/>
</dbReference>
<dbReference type="Gene3D" id="2.40.160.10">
    <property type="entry name" value="Porin"/>
    <property type="match status" value="1"/>
</dbReference>
<name>A0A1F4T569_UNCSA</name>
<organism evidence="2 3">
    <name type="scientific">candidate division WOR-1 bacterium RIFOXYC12_FULL_54_18</name>
    <dbReference type="NCBI Taxonomy" id="1802584"/>
    <lineage>
        <taxon>Bacteria</taxon>
        <taxon>Bacillati</taxon>
        <taxon>Saganbacteria</taxon>
    </lineage>
</organism>
<feature type="signal peptide" evidence="1">
    <location>
        <begin position="1"/>
        <end position="21"/>
    </location>
</feature>
<keyword evidence="1" id="KW-0732">Signal</keyword>
<dbReference type="InterPro" id="IPR023614">
    <property type="entry name" value="Porin_dom_sf"/>
</dbReference>
<protein>
    <recommendedName>
        <fullName evidence="4">Phosphate-selective porin O and P</fullName>
    </recommendedName>
</protein>
<evidence type="ECO:0000256" key="1">
    <source>
        <dbReference type="SAM" id="SignalP"/>
    </source>
</evidence>
<dbReference type="Proteomes" id="UP000178602">
    <property type="component" value="Unassembled WGS sequence"/>
</dbReference>
<evidence type="ECO:0000313" key="3">
    <source>
        <dbReference type="Proteomes" id="UP000178602"/>
    </source>
</evidence>
<sequence length="351" mass="37778">MKKLLLLAIIGLTMFSSLSVAAVKKAEVKKTEAKTQAVVAVPVVTQEAAAAPAPVAQVEVAPSFVKKLTVSGSLRYRYGFYQAGGTADTGTLSRARLKLAAETSPEMMFVVQPDFAALSTGGNVALADAYIEMKVNQYKVKMGQFLLPFAYDSGKYKTIYSTGFVPSHYGVIVAARDYGYRMSGPLPVSGFFFDSALVNGSGSTDTNKAKDIVGRVNYKNESLDLGLSGYYGKFGPAMTDRKCGAFDAEYKFANYLLVGEIMAGGNTTTNAKISEASLQLSGLFGQYEPLIRYETYDPATAAANNIVNTITVGGTYIIDSSSKMLLNYNLVQEETTQINNNSLMFEVQVQI</sequence>
<gene>
    <name evidence="2" type="ORF">A3K49_01560</name>
</gene>